<dbReference type="InParanoid" id="A0A7M7P2P1"/>
<dbReference type="GO" id="GO:0016020">
    <property type="term" value="C:membrane"/>
    <property type="evidence" value="ECO:0007669"/>
    <property type="project" value="UniProtKB-SubCell"/>
</dbReference>
<dbReference type="PANTHER" id="PTHR22625:SF44">
    <property type="entry name" value="PLEXIN-B"/>
    <property type="match status" value="1"/>
</dbReference>
<sequence length="603" mass="66339">MALNQMVVSKESGTDFVYIGGVSTLYQLYLNLTLLQQESTVPDDPTECEDPACLYDTKILEVAPAPVSKLVQCGGPEGKCELRNLMDISREFGYTRNVVVSVNEDMSAGVVAVRKSGDRPVIMFVAQSQPRADSSERPITQRELIRSDNPDYIFEYTGEIYGVSDPVNYIQGVSWETYNYFIVHSGSEKSRLGRICSDNTQVELDAYSEITLSCQPGSYSTLQAVYIDSNDVLYGVFTNGTHSALCSYTMYDIQDKFVDATCGCVISSDASCSGTGISYLSTSSSCRKSNPGTTREQIEENLQCDSSYGSSSYKYAQATSPLIGIPLAADLPGLHSSIVTLNKGNEIVALVTTSTTSTATLSKIHVQPDNTGRLYETVNFDVGGHILHDVHINQDSEELYILTTKELMKLAVVNCSQYSSCDECLRPTTDDGDPFCGWCTLERKCSKSNECSNFTWLQYNQDCISINNLDPPFQELDSAPLMVSFSVSPLTSLQSDSEYTCRFNDVVTDTTMNGRNFTCMTPAVDVRPVIPDGENSVTMMLGIHSSATDNIIVVQDFDFFMCSAINSCSECVESGWGCDWCIHDGTCTLNGLSSCYRSYRWNL</sequence>
<evidence type="ECO:0000256" key="1">
    <source>
        <dbReference type="ARBA" id="ARBA00004370"/>
    </source>
</evidence>
<dbReference type="InterPro" id="IPR041019">
    <property type="entry name" value="TIG1_plexin"/>
</dbReference>
<dbReference type="RefSeq" id="XP_030844281.1">
    <property type="nucleotide sequence ID" value="XM_030988421.1"/>
</dbReference>
<dbReference type="EnsemblMetazoa" id="XM_030988421">
    <property type="protein sequence ID" value="XP_030844281"/>
    <property type="gene ID" value="LOC100889743"/>
</dbReference>
<proteinExistence type="predicted"/>
<dbReference type="AlphaFoldDB" id="A0A7M7P2P1"/>
<keyword evidence="8" id="KW-1185">Reference proteome</keyword>
<dbReference type="Pfam" id="PF17960">
    <property type="entry name" value="TIG_plexin"/>
    <property type="match status" value="1"/>
</dbReference>
<evidence type="ECO:0000313" key="7">
    <source>
        <dbReference type="EnsemblMetazoa" id="XP_030844281"/>
    </source>
</evidence>
<evidence type="ECO:0000256" key="5">
    <source>
        <dbReference type="PROSITE-ProRule" id="PRU00352"/>
    </source>
</evidence>
<dbReference type="InterPro" id="IPR013783">
    <property type="entry name" value="Ig-like_fold"/>
</dbReference>
<dbReference type="GeneID" id="100889743"/>
<dbReference type="FunFam" id="2.130.10.10:FF:003345">
    <property type="entry name" value="Uncharacterized protein"/>
    <property type="match status" value="1"/>
</dbReference>
<keyword evidence="2" id="KW-0472">Membrane</keyword>
<dbReference type="OMA" id="NGMSINC"/>
<keyword evidence="4" id="KW-0325">Glycoprotein</keyword>
<dbReference type="Gene3D" id="2.130.10.10">
    <property type="entry name" value="YVTN repeat-like/Quinoprotein amine dehydrogenase"/>
    <property type="match status" value="1"/>
</dbReference>
<evidence type="ECO:0000256" key="3">
    <source>
        <dbReference type="ARBA" id="ARBA00023157"/>
    </source>
</evidence>
<dbReference type="Pfam" id="PF24479">
    <property type="entry name" value="PSI_PlexinA-B"/>
    <property type="match status" value="1"/>
</dbReference>
<dbReference type="InterPro" id="IPR001627">
    <property type="entry name" value="Semap_dom"/>
</dbReference>
<dbReference type="SUPFAM" id="SSF101912">
    <property type="entry name" value="Sema domain"/>
    <property type="match status" value="1"/>
</dbReference>
<dbReference type="OrthoDB" id="125363at2759"/>
<organism evidence="7 8">
    <name type="scientific">Strongylocentrotus purpuratus</name>
    <name type="common">Purple sea urchin</name>
    <dbReference type="NCBI Taxonomy" id="7668"/>
    <lineage>
        <taxon>Eukaryota</taxon>
        <taxon>Metazoa</taxon>
        <taxon>Echinodermata</taxon>
        <taxon>Eleutherozoa</taxon>
        <taxon>Echinozoa</taxon>
        <taxon>Echinoidea</taxon>
        <taxon>Euechinoidea</taxon>
        <taxon>Echinacea</taxon>
        <taxon>Camarodonta</taxon>
        <taxon>Echinidea</taxon>
        <taxon>Strongylocentrotidae</taxon>
        <taxon>Strongylocentrotus</taxon>
    </lineage>
</organism>
<dbReference type="InterPro" id="IPR015943">
    <property type="entry name" value="WD40/YVTN_repeat-like_dom_sf"/>
</dbReference>
<dbReference type="KEGG" id="spu:100889743"/>
<dbReference type="SUPFAM" id="SSF103575">
    <property type="entry name" value="Plexin repeat"/>
    <property type="match status" value="1"/>
</dbReference>
<comment type="caution">
    <text evidence="5">Lacks conserved residue(s) required for the propagation of feature annotation.</text>
</comment>
<protein>
    <recommendedName>
        <fullName evidence="6">Sema domain-containing protein</fullName>
    </recommendedName>
</protein>
<dbReference type="InterPro" id="IPR002165">
    <property type="entry name" value="Plexin_repeat"/>
</dbReference>
<dbReference type="GO" id="GO:0017154">
    <property type="term" value="F:semaphorin receptor activity"/>
    <property type="evidence" value="ECO:0007669"/>
    <property type="project" value="InterPro"/>
</dbReference>
<dbReference type="Pfam" id="PF01403">
    <property type="entry name" value="Sema"/>
    <property type="match status" value="1"/>
</dbReference>
<dbReference type="InterPro" id="IPR036352">
    <property type="entry name" value="Semap_dom_sf"/>
</dbReference>
<dbReference type="InterPro" id="IPR031148">
    <property type="entry name" value="Plexin"/>
</dbReference>
<dbReference type="Gene3D" id="2.60.40.10">
    <property type="entry name" value="Immunoglobulins"/>
    <property type="match status" value="1"/>
</dbReference>
<feature type="domain" description="Sema" evidence="6">
    <location>
        <begin position="1"/>
        <end position="412"/>
    </location>
</feature>
<reference evidence="7" key="2">
    <citation type="submission" date="2021-01" db="UniProtKB">
        <authorList>
            <consortium name="EnsemblMetazoa"/>
        </authorList>
    </citation>
    <scope>IDENTIFICATION</scope>
</reference>
<reference evidence="8" key="1">
    <citation type="submission" date="2015-02" db="EMBL/GenBank/DDBJ databases">
        <title>Genome sequencing for Strongylocentrotus purpuratus.</title>
        <authorList>
            <person name="Murali S."/>
            <person name="Liu Y."/>
            <person name="Vee V."/>
            <person name="English A."/>
            <person name="Wang M."/>
            <person name="Skinner E."/>
            <person name="Han Y."/>
            <person name="Muzny D.M."/>
            <person name="Worley K.C."/>
            <person name="Gibbs R.A."/>
        </authorList>
    </citation>
    <scope>NUCLEOTIDE SEQUENCE</scope>
</reference>
<dbReference type="SMART" id="SM00630">
    <property type="entry name" value="Sema"/>
    <property type="match status" value="1"/>
</dbReference>
<evidence type="ECO:0000256" key="4">
    <source>
        <dbReference type="ARBA" id="ARBA00023180"/>
    </source>
</evidence>
<dbReference type="Pfam" id="PF01437">
    <property type="entry name" value="PSI"/>
    <property type="match status" value="1"/>
</dbReference>
<evidence type="ECO:0000256" key="2">
    <source>
        <dbReference type="ARBA" id="ARBA00023136"/>
    </source>
</evidence>
<evidence type="ECO:0000259" key="6">
    <source>
        <dbReference type="PROSITE" id="PS51004"/>
    </source>
</evidence>
<accession>A0A7M7P2P1</accession>
<dbReference type="SMART" id="SM00423">
    <property type="entry name" value="PSI"/>
    <property type="match status" value="2"/>
</dbReference>
<dbReference type="PROSITE" id="PS51004">
    <property type="entry name" value="SEMA"/>
    <property type="match status" value="1"/>
</dbReference>
<dbReference type="Proteomes" id="UP000007110">
    <property type="component" value="Unassembled WGS sequence"/>
</dbReference>
<evidence type="ECO:0000313" key="8">
    <source>
        <dbReference type="Proteomes" id="UP000007110"/>
    </source>
</evidence>
<dbReference type="InterPro" id="IPR016201">
    <property type="entry name" value="PSI"/>
</dbReference>
<keyword evidence="3" id="KW-1015">Disulfide bond</keyword>
<dbReference type="PANTHER" id="PTHR22625">
    <property type="entry name" value="PLEXIN"/>
    <property type="match status" value="1"/>
</dbReference>
<name>A0A7M7P2P1_STRPU</name>
<comment type="subcellular location">
    <subcellularLocation>
        <location evidence="1">Membrane</location>
    </subcellularLocation>
</comment>